<feature type="non-terminal residue" evidence="1">
    <location>
        <position position="1"/>
    </location>
</feature>
<evidence type="ECO:0000313" key="1">
    <source>
        <dbReference type="EMBL" id="CAF1049355.1"/>
    </source>
</evidence>
<comment type="caution">
    <text evidence="1">The sequence shown here is derived from an EMBL/GenBank/DDBJ whole genome shotgun (WGS) entry which is preliminary data.</text>
</comment>
<evidence type="ECO:0008006" key="3">
    <source>
        <dbReference type="Google" id="ProtNLM"/>
    </source>
</evidence>
<keyword evidence="2" id="KW-1185">Reference proteome</keyword>
<dbReference type="AlphaFoldDB" id="A0A814KBQ3"/>
<name>A0A814KBQ3_9BILA</name>
<evidence type="ECO:0000313" key="2">
    <source>
        <dbReference type="Proteomes" id="UP000663879"/>
    </source>
</evidence>
<accession>A0A814KBQ3</accession>
<gene>
    <name evidence="1" type="ORF">OXX778_LOCUS18746</name>
</gene>
<proteinExistence type="predicted"/>
<dbReference type="EMBL" id="CAJNOC010005327">
    <property type="protein sequence ID" value="CAF1049355.1"/>
    <property type="molecule type" value="Genomic_DNA"/>
</dbReference>
<organism evidence="1 2">
    <name type="scientific">Brachionus calyciflorus</name>
    <dbReference type="NCBI Taxonomy" id="104777"/>
    <lineage>
        <taxon>Eukaryota</taxon>
        <taxon>Metazoa</taxon>
        <taxon>Spiralia</taxon>
        <taxon>Gnathifera</taxon>
        <taxon>Rotifera</taxon>
        <taxon>Eurotatoria</taxon>
        <taxon>Monogononta</taxon>
        <taxon>Pseudotrocha</taxon>
        <taxon>Ploima</taxon>
        <taxon>Brachionidae</taxon>
        <taxon>Brachionus</taxon>
    </lineage>
</organism>
<dbReference type="Gene3D" id="2.20.25.240">
    <property type="match status" value="1"/>
</dbReference>
<dbReference type="Proteomes" id="UP000663879">
    <property type="component" value="Unassembled WGS sequence"/>
</dbReference>
<sequence length="122" mass="14011">LNLIRSSRKKNDGSESFLLVDDLNFENKLSYKSKTDKITWRCNSTEFPNCSVAVTTNGYARPITVLRNHEHVQDIKTKIKEVTSQIRLMAENQPDTKPRKIILECQKNINEEVATNLPSYNA</sequence>
<protein>
    <recommendedName>
        <fullName evidence="3">FLYWCH-type domain-containing protein</fullName>
    </recommendedName>
</protein>
<reference evidence="1" key="1">
    <citation type="submission" date="2021-02" db="EMBL/GenBank/DDBJ databases">
        <authorList>
            <person name="Nowell W R."/>
        </authorList>
    </citation>
    <scope>NUCLEOTIDE SEQUENCE</scope>
    <source>
        <strain evidence="1">Ploen Becks lab</strain>
    </source>
</reference>